<organism evidence="3 4">
    <name type="scientific">Hymenobacter aquaticus</name>
    <dbReference type="NCBI Taxonomy" id="1867101"/>
    <lineage>
        <taxon>Bacteria</taxon>
        <taxon>Pseudomonadati</taxon>
        <taxon>Bacteroidota</taxon>
        <taxon>Cytophagia</taxon>
        <taxon>Cytophagales</taxon>
        <taxon>Hymenobacteraceae</taxon>
        <taxon>Hymenobacter</taxon>
    </lineage>
</organism>
<dbReference type="InterPro" id="IPR024975">
    <property type="entry name" value="NOV_C"/>
</dbReference>
<keyword evidence="4" id="KW-1185">Reference proteome</keyword>
<dbReference type="PANTHER" id="PTHR32387">
    <property type="entry name" value="WU:FJ29H11"/>
    <property type="match status" value="1"/>
</dbReference>
<dbReference type="PANTHER" id="PTHR32387:SF0">
    <property type="entry name" value="PROTEIN NO VEIN"/>
    <property type="match status" value="1"/>
</dbReference>
<sequence length="1661" mass="184933">MAKHQSLQQFVEKKMQERLDVYRRDPILILQDYMLEQQVSADYDGRQLLELLQNADDAAGRDPKKRAGQVSIRLQGRILEVANTGAIFTEAGVQSLLYSNLSPKSLDADQIGAKGLGFRAVLSWSDRLEIHSGQLRIAFSAAYARKVLQQLRSGDNKQAVLRMLRLAREETTTAEHPIAVLRCAELLGAETEPRAGLAGYNTLIRVHMKAEQLPALRQQLVEELLPEALVFLPHLTLLHVECDGVGWHMERAQSEGADGVQHVRVTRQEADGARTRHNWQVLARTDCLPAPEDKALRTVAATTPYEVKVAWKADLAPGPGRLFSYFRTGVDWPLPCLVHATFNLNASRQSLQPTATNRMLLSEAAQLLVEAAEVMARSRPADPYLPLRLLWHGAAKDWDFHAELSTLGFEVALTQALRKAAVFPVISGHYRRFSEIRLLAQPFACYLPPLGLDELLCWPLGDNQTVVLAGLTHLLTRLGPTSGSYPLPALLARVAAARPAGATDDFTRYAELLRLVEAELRSRPAAQLQLQAGGWPALLIDQAGRALSPGQVSFLPPDGECKLGMAGLNVLHPALSAALLQAFALPTYQALSGPLSLPAFNVRPYEFAELALYVLRQHGQRVKTLHPMLFRLYQAERVRNGRGQKRQPVPSLAQDIPLPTQAHGTAPGCTLYFSRNPDNTRSLCADLYAHDPERLVGSRAALGLGGTRDKDGEVRSYLEWCGVREWPRWVVESSPGKAYVDHALRRFDYRRTRLGGHRYDGYVDFRKVNPPGKDRCYVASLDGLDGILSHADPAAILRWVWESPTQGLADVLKKDREPTSVGLPASFLQAGQYNYHPVLNASQMPAYVRWKFATSKWLPGPNEERVAPQRMLLPARGQQDGEFSPVLYGAAPSQRLLQQKKITEGLREARELLTSLGVNLALSELPAELLYQVLLELPQRNPKGDRASSLYRELATNLEASNLSDQDPAREEFIRRGQVWCTAPGGSRYVPLASNQVRYAADATYSPRLLARFILLDVPPKRNADKMLRLFGVPPLDRLASSVVGSPPIHPLREAFAQDWQLLLLYLYALLPQNTVIADKGDVLKSLRVQLTTQLRVAHTLSPGSSDTESYAPYAYLLTPNKLAAWIVVPEDVSLATLKQQPRFQDALAEILSVLLEADALREVFMRFIAAPAAQRDELLALRQGATLEQVHATLHQVREVMTQPAENRQLFWLHLASLARPKGKAIRRAPVREAEWPAWLRQTFGTRLSALVLAAFSQLNPSLPWQHSDLRVLFQLFGALGLSAAVYNRRAAQPVDFSLLFQAEYDELIARYEPFFEQQLYAQLATATLREQRGFEAARVAYRALRVPVPIPSDFAAETVFRQQVLTRWHVTLTGASEAVDLSERAAEHERTLVQRAVARGFAPDYVRDFVSGTLERRSLLLFGRVTELLSKLPKPTVQTNTGQPIRNVFAVGNSDVAFDTAQDLLGQLLTRWQGHDTTIHLLNIEALPEPTNEARERGGIGTSGGAGRGYQRPEDQALTGAIGEGLAYEALRRRPGVRLVEIKSENAVKLGRLPGQKGLGYDLTYIDEQGLHYVEVKTSTVAGNRQFYMSQNEVQFGEQHPGNYEVLLVTGIQEATGPRYESLGNPFVYSQGQGFLHNPRFTVEHDTFRVRFQEVRQAI</sequence>
<dbReference type="InterPro" id="IPR036890">
    <property type="entry name" value="HATPase_C_sf"/>
</dbReference>
<name>A0A4Z0Q714_9BACT</name>
<feature type="domain" description="Protein NO VEIN C-terminal" evidence="2">
    <location>
        <begin position="1558"/>
        <end position="1618"/>
    </location>
</feature>
<proteinExistence type="predicted"/>
<feature type="region of interest" description="Disordered" evidence="1">
    <location>
        <begin position="1494"/>
        <end position="1513"/>
    </location>
</feature>
<dbReference type="InterPro" id="IPR052957">
    <property type="entry name" value="Auxin_embryo_med"/>
</dbReference>
<evidence type="ECO:0000313" key="4">
    <source>
        <dbReference type="Proteomes" id="UP000297549"/>
    </source>
</evidence>
<reference evidence="3 4" key="1">
    <citation type="submission" date="2019-04" db="EMBL/GenBank/DDBJ databases">
        <authorList>
            <person name="Feng G."/>
            <person name="Zhang J."/>
            <person name="Zhu H."/>
        </authorList>
    </citation>
    <scope>NUCLEOTIDE SEQUENCE [LARGE SCALE GENOMIC DNA]</scope>
    <source>
        <strain evidence="3 4">JCM 31653</strain>
    </source>
</reference>
<dbReference type="RefSeq" id="WP_135462788.1">
    <property type="nucleotide sequence ID" value="NZ_SRLC01000001.1"/>
</dbReference>
<dbReference type="Proteomes" id="UP000297549">
    <property type="component" value="Unassembled WGS sequence"/>
</dbReference>
<comment type="caution">
    <text evidence="3">The sequence shown here is derived from an EMBL/GenBank/DDBJ whole genome shotgun (WGS) entry which is preliminary data.</text>
</comment>
<gene>
    <name evidence="3" type="ORF">E5K00_08440</name>
</gene>
<dbReference type="Pfam" id="PF13020">
    <property type="entry name" value="NOV_C"/>
    <property type="match status" value="1"/>
</dbReference>
<dbReference type="NCBIfam" id="NF047352">
    <property type="entry name" value="P_loop_sacsin"/>
    <property type="match status" value="1"/>
</dbReference>
<dbReference type="SUPFAM" id="SSF55874">
    <property type="entry name" value="ATPase domain of HSP90 chaperone/DNA topoisomerase II/histidine kinase"/>
    <property type="match status" value="1"/>
</dbReference>
<accession>A0A4Z0Q714</accession>
<evidence type="ECO:0000259" key="2">
    <source>
        <dbReference type="Pfam" id="PF13020"/>
    </source>
</evidence>
<evidence type="ECO:0000256" key="1">
    <source>
        <dbReference type="SAM" id="MobiDB-lite"/>
    </source>
</evidence>
<protein>
    <submittedName>
        <fullName evidence="3">DUF3883 domain-containing protein</fullName>
    </submittedName>
</protein>
<dbReference type="OrthoDB" id="7782105at2"/>
<dbReference type="EMBL" id="SRLC01000001">
    <property type="protein sequence ID" value="TGE25209.1"/>
    <property type="molecule type" value="Genomic_DNA"/>
</dbReference>
<feature type="compositionally biased region" description="Gly residues" evidence="1">
    <location>
        <begin position="1501"/>
        <end position="1510"/>
    </location>
</feature>
<evidence type="ECO:0000313" key="3">
    <source>
        <dbReference type="EMBL" id="TGE25209.1"/>
    </source>
</evidence>